<dbReference type="RefSeq" id="WP_284921150.1">
    <property type="nucleotide sequence ID" value="NZ_CP126980.1"/>
</dbReference>
<proteinExistence type="predicted"/>
<dbReference type="EMBL" id="CP126980">
    <property type="protein sequence ID" value="WIM99712.1"/>
    <property type="molecule type" value="Genomic_DNA"/>
</dbReference>
<organism evidence="2 3">
    <name type="scientific">Actinoplanes oblitus</name>
    <dbReference type="NCBI Taxonomy" id="3040509"/>
    <lineage>
        <taxon>Bacteria</taxon>
        <taxon>Bacillati</taxon>
        <taxon>Actinomycetota</taxon>
        <taxon>Actinomycetes</taxon>
        <taxon>Micromonosporales</taxon>
        <taxon>Micromonosporaceae</taxon>
        <taxon>Actinoplanes</taxon>
    </lineage>
</organism>
<feature type="domain" description="Lon proteolytic" evidence="1">
    <location>
        <begin position="145"/>
        <end position="235"/>
    </location>
</feature>
<dbReference type="Pfam" id="PF05362">
    <property type="entry name" value="Lon_C"/>
    <property type="match status" value="1"/>
</dbReference>
<dbReference type="Gene3D" id="3.30.230.10">
    <property type="match status" value="1"/>
</dbReference>
<dbReference type="InterPro" id="IPR014721">
    <property type="entry name" value="Ribsml_uS5_D2-typ_fold_subgr"/>
</dbReference>
<evidence type="ECO:0000259" key="1">
    <source>
        <dbReference type="Pfam" id="PF05362"/>
    </source>
</evidence>
<reference evidence="2 3" key="1">
    <citation type="submission" date="2023-06" db="EMBL/GenBank/DDBJ databases">
        <authorList>
            <person name="Yushchuk O."/>
            <person name="Binda E."/>
            <person name="Ruckert-Reed C."/>
            <person name="Fedorenko V."/>
            <person name="Kalinowski J."/>
            <person name="Marinelli F."/>
        </authorList>
    </citation>
    <scope>NUCLEOTIDE SEQUENCE [LARGE SCALE GENOMIC DNA]</scope>
    <source>
        <strain evidence="2 3">NRRL 3884</strain>
    </source>
</reference>
<dbReference type="PANTHER" id="PTHR10046">
    <property type="entry name" value="ATP DEPENDENT LON PROTEASE FAMILY MEMBER"/>
    <property type="match status" value="1"/>
</dbReference>
<dbReference type="InterPro" id="IPR008269">
    <property type="entry name" value="Lon_proteolytic"/>
</dbReference>
<dbReference type="Proteomes" id="UP001240150">
    <property type="component" value="Chromosome"/>
</dbReference>
<dbReference type="SUPFAM" id="SSF54211">
    <property type="entry name" value="Ribosomal protein S5 domain 2-like"/>
    <property type="match status" value="1"/>
</dbReference>
<dbReference type="InterPro" id="IPR027065">
    <property type="entry name" value="Lon_Prtase"/>
</dbReference>
<protein>
    <recommendedName>
        <fullName evidence="1">Lon proteolytic domain-containing protein</fullName>
    </recommendedName>
</protein>
<evidence type="ECO:0000313" key="3">
    <source>
        <dbReference type="Proteomes" id="UP001240150"/>
    </source>
</evidence>
<sequence>MKRGHLIAAGALITALLGVGAAVLPMPYVLLEPGPTVDTLGSKDGHDVITVTGAGVSASAGQLRLTTVAVETGVDLPEAWRAWLDSERALVPREAVFTAGKTDKQVNEQNATAFQESESTAVTVALAKLGNPAGVKVTVDVNGIGGPSAGLMISLGIIDKLTPADLTGGRIVAGTGTVDEAGKVGPIGGIPQKLHGAKASGATYFLVPAGNCAEARRNAVPGLPMAKVETVDDALAALTTIAAGGTPAGC</sequence>
<gene>
    <name evidence="2" type="ORF">ACTOB_003372</name>
</gene>
<name>A0ABY8WQH6_9ACTN</name>
<keyword evidence="3" id="KW-1185">Reference proteome</keyword>
<dbReference type="InterPro" id="IPR020568">
    <property type="entry name" value="Ribosomal_Su5_D2-typ_SF"/>
</dbReference>
<accession>A0ABY8WQH6</accession>
<evidence type="ECO:0000313" key="2">
    <source>
        <dbReference type="EMBL" id="WIM99712.1"/>
    </source>
</evidence>